<dbReference type="InterPro" id="IPR010624">
    <property type="entry name" value="KaiC_dom"/>
</dbReference>
<dbReference type="SUPFAM" id="SSF52540">
    <property type="entry name" value="P-loop containing nucleoside triphosphate hydrolases"/>
    <property type="match status" value="2"/>
</dbReference>
<dbReference type="HOGENOM" id="CLU_023669_4_1_7"/>
<feature type="region of interest" description="Disordered" evidence="8">
    <location>
        <begin position="1"/>
        <end position="32"/>
    </location>
</feature>
<dbReference type="RefSeq" id="WP_012828222.1">
    <property type="nucleotide sequence ID" value="NC_013440.1"/>
</dbReference>
<dbReference type="NCBIfam" id="NF006799">
    <property type="entry name" value="PRK09302.1"/>
    <property type="match status" value="1"/>
</dbReference>
<keyword evidence="4" id="KW-0677">Repeat</keyword>
<evidence type="ECO:0000313" key="10">
    <source>
        <dbReference type="EMBL" id="ACY15622.1"/>
    </source>
</evidence>
<dbReference type="CDD" id="cd19485">
    <property type="entry name" value="KaiC-N"/>
    <property type="match status" value="1"/>
</dbReference>
<evidence type="ECO:0000256" key="4">
    <source>
        <dbReference type="ARBA" id="ARBA00022737"/>
    </source>
</evidence>
<dbReference type="InterPro" id="IPR014774">
    <property type="entry name" value="KaiC-like_dom"/>
</dbReference>
<dbReference type="SMART" id="SM00382">
    <property type="entry name" value="AAA"/>
    <property type="match status" value="2"/>
</dbReference>
<evidence type="ECO:0000256" key="2">
    <source>
        <dbReference type="ARBA" id="ARBA00022553"/>
    </source>
</evidence>
<dbReference type="InterPro" id="IPR003593">
    <property type="entry name" value="AAA+_ATPase"/>
</dbReference>
<dbReference type="PIRSF" id="PIRSF039117">
    <property type="entry name" value="KaiC"/>
    <property type="match status" value="1"/>
</dbReference>
<evidence type="ECO:0000256" key="5">
    <source>
        <dbReference type="ARBA" id="ARBA00022777"/>
    </source>
</evidence>
<keyword evidence="5" id="KW-0418">Kinase</keyword>
<keyword evidence="3 10" id="KW-0808">Transferase</keyword>
<sequence>MSDVTNDPSSGPPPKLAKASSGTDGLDEILSGGLPRGRPTLVCGAAGCGKTLMGMQFLVRGALEYGEPGAFIAFEERVEDLHANVASLGFNLAELESRGLLSIDHIQVDPSTIIESGDYDLSGLFIRLGLAIDSVGAKRVVIDTLETLFGGLSNYAIVRAELRRLFDWLKERGVTAIITAERGDNALTRYGLEEYVSDCVIILDHRVVDQVSTRRLRVVKYRGSVHGTNEYPFLIDEDGISVLPITSAGLDHQVSDERVPSGVARLDAMLGGAGYYRGSTVLLSGTAGAGKSSLAAYFANAVCGHGERALYFSFEESPTQILRNTKTIGLDLQRWIDGDLLRFVAARPTAHGIETHLALLHRHIRRFEPAAVIIDPVSNLLVAGNEHAAAGMLVRLIDFLKARGITALLTSLTQGGEVLEATNTAISSIVDTWLLLKTIELAGERNKGIYVLKSRGMAHSNQIREFAITSRGIELTDVYVGLEGVLTGSARAAQEAREREQARRREREIELKRRQLVRLEALHREQMAKLTADFESQSAELQVAIEHAETAQRERLRDLQHMAESRQADDEQETP</sequence>
<feature type="region of interest" description="Disordered" evidence="8">
    <location>
        <begin position="555"/>
        <end position="575"/>
    </location>
</feature>
<dbReference type="AlphaFoldDB" id="D0LSC3"/>
<dbReference type="PANTHER" id="PTHR42926:SF1">
    <property type="entry name" value="CIRCADIAN CLOCK OSCILLATOR PROTEIN KAIC 1"/>
    <property type="match status" value="1"/>
</dbReference>
<dbReference type="GO" id="GO:0004674">
    <property type="term" value="F:protein serine/threonine kinase activity"/>
    <property type="evidence" value="ECO:0007669"/>
    <property type="project" value="UniProtKB-EC"/>
</dbReference>
<proteinExistence type="predicted"/>
<dbReference type="GO" id="GO:0005524">
    <property type="term" value="F:ATP binding"/>
    <property type="evidence" value="ECO:0007669"/>
    <property type="project" value="InterPro"/>
</dbReference>
<evidence type="ECO:0000259" key="9">
    <source>
        <dbReference type="PROSITE" id="PS51146"/>
    </source>
</evidence>
<dbReference type="PRINTS" id="PR01874">
    <property type="entry name" value="DNAREPAIRADA"/>
</dbReference>
<accession>D0LSC3</accession>
<dbReference type="STRING" id="502025.Hoch_3120"/>
<feature type="compositionally biased region" description="Basic and acidic residues" evidence="8">
    <location>
        <begin position="555"/>
        <end position="569"/>
    </location>
</feature>
<dbReference type="InterPro" id="IPR047221">
    <property type="entry name" value="KaiC_N"/>
</dbReference>
<dbReference type="PROSITE" id="PS51146">
    <property type="entry name" value="KAIC"/>
    <property type="match status" value="2"/>
</dbReference>
<keyword evidence="11" id="KW-1185">Reference proteome</keyword>
<dbReference type="Gene3D" id="3.40.50.300">
    <property type="entry name" value="P-loop containing nucleotide triphosphate hydrolases"/>
    <property type="match status" value="2"/>
</dbReference>
<keyword evidence="6" id="KW-0378">Hydrolase</keyword>
<feature type="coiled-coil region" evidence="7">
    <location>
        <begin position="490"/>
        <end position="522"/>
    </location>
</feature>
<protein>
    <recommendedName>
        <fullName evidence="1">non-specific serine/threonine protein kinase</fullName>
        <ecNumber evidence="1">2.7.11.1</ecNumber>
    </recommendedName>
</protein>
<dbReference type="PANTHER" id="PTHR42926">
    <property type="match status" value="1"/>
</dbReference>
<feature type="domain" description="KaiC" evidence="9">
    <location>
        <begin position="17"/>
        <end position="256"/>
    </location>
</feature>
<evidence type="ECO:0000256" key="7">
    <source>
        <dbReference type="SAM" id="Coils"/>
    </source>
</evidence>
<dbReference type="EMBL" id="CP001804">
    <property type="protein sequence ID" value="ACY15622.1"/>
    <property type="molecule type" value="Genomic_DNA"/>
</dbReference>
<keyword evidence="2" id="KW-0597">Phosphoprotein</keyword>
<dbReference type="OrthoDB" id="9783783at2"/>
<keyword evidence="7" id="KW-0175">Coiled coil</keyword>
<dbReference type="Proteomes" id="UP000001880">
    <property type="component" value="Chromosome"/>
</dbReference>
<dbReference type="Pfam" id="PF06745">
    <property type="entry name" value="ATPase"/>
    <property type="match status" value="2"/>
</dbReference>
<dbReference type="GO" id="GO:0016787">
    <property type="term" value="F:hydrolase activity"/>
    <property type="evidence" value="ECO:0007669"/>
    <property type="project" value="UniProtKB-KW"/>
</dbReference>
<organism evidence="10 11">
    <name type="scientific">Haliangium ochraceum (strain DSM 14365 / JCM 11303 / SMP-2)</name>
    <dbReference type="NCBI Taxonomy" id="502025"/>
    <lineage>
        <taxon>Bacteria</taxon>
        <taxon>Pseudomonadati</taxon>
        <taxon>Myxococcota</taxon>
        <taxon>Polyangia</taxon>
        <taxon>Haliangiales</taxon>
        <taxon>Kofleriaceae</taxon>
        <taxon>Haliangium</taxon>
    </lineage>
</organism>
<dbReference type="eggNOG" id="COG0467">
    <property type="taxonomic scope" value="Bacteria"/>
</dbReference>
<evidence type="ECO:0000313" key="11">
    <source>
        <dbReference type="Proteomes" id="UP000001880"/>
    </source>
</evidence>
<evidence type="ECO:0000256" key="6">
    <source>
        <dbReference type="ARBA" id="ARBA00022801"/>
    </source>
</evidence>
<dbReference type="InterPro" id="IPR027417">
    <property type="entry name" value="P-loop_NTPase"/>
</dbReference>
<feature type="domain" description="KaiC" evidence="9">
    <location>
        <begin position="257"/>
        <end position="489"/>
    </location>
</feature>
<dbReference type="InterPro" id="IPR051347">
    <property type="entry name" value="Circadian_clock_KaiC-rel"/>
</dbReference>
<gene>
    <name evidence="10" type="ordered locus">Hoch_3120</name>
</gene>
<reference evidence="10 11" key="1">
    <citation type="journal article" date="2010" name="Stand. Genomic Sci.">
        <title>Complete genome sequence of Haliangium ochraceum type strain (SMP-2).</title>
        <authorList>
            <consortium name="US DOE Joint Genome Institute (JGI-PGF)"/>
            <person name="Ivanova N."/>
            <person name="Daum C."/>
            <person name="Lang E."/>
            <person name="Abt B."/>
            <person name="Kopitz M."/>
            <person name="Saunders E."/>
            <person name="Lapidus A."/>
            <person name="Lucas S."/>
            <person name="Glavina Del Rio T."/>
            <person name="Nolan M."/>
            <person name="Tice H."/>
            <person name="Copeland A."/>
            <person name="Cheng J.F."/>
            <person name="Chen F."/>
            <person name="Bruce D."/>
            <person name="Goodwin L."/>
            <person name="Pitluck S."/>
            <person name="Mavromatis K."/>
            <person name="Pati A."/>
            <person name="Mikhailova N."/>
            <person name="Chen A."/>
            <person name="Palaniappan K."/>
            <person name="Land M."/>
            <person name="Hauser L."/>
            <person name="Chang Y.J."/>
            <person name="Jeffries C.D."/>
            <person name="Detter J.C."/>
            <person name="Brettin T."/>
            <person name="Rohde M."/>
            <person name="Goker M."/>
            <person name="Bristow J."/>
            <person name="Markowitz V."/>
            <person name="Eisen J.A."/>
            <person name="Hugenholtz P."/>
            <person name="Kyrpides N.C."/>
            <person name="Klenk H.P."/>
        </authorList>
    </citation>
    <scope>NUCLEOTIDE SEQUENCE [LARGE SCALE GENOMIC DNA]</scope>
    <source>
        <strain evidence="11">DSM 14365 / CIP 107738 / JCM 11303 / AJ 13395 / SMP-2</strain>
    </source>
</reference>
<evidence type="ECO:0000256" key="3">
    <source>
        <dbReference type="ARBA" id="ARBA00022679"/>
    </source>
</evidence>
<evidence type="ECO:0000256" key="1">
    <source>
        <dbReference type="ARBA" id="ARBA00012513"/>
    </source>
</evidence>
<dbReference type="EC" id="2.7.11.1" evidence="1"/>
<dbReference type="InterPro" id="IPR030665">
    <property type="entry name" value="KaiC"/>
</dbReference>
<evidence type="ECO:0000256" key="8">
    <source>
        <dbReference type="SAM" id="MobiDB-lite"/>
    </source>
</evidence>
<dbReference type="KEGG" id="hoh:Hoch_3120"/>
<name>D0LSC3_HALO1</name>